<gene>
    <name evidence="1" type="ORF">JL09_g5426</name>
</gene>
<evidence type="ECO:0000313" key="1">
    <source>
        <dbReference type="EMBL" id="KGK35424.1"/>
    </source>
</evidence>
<comment type="caution">
    <text evidence="1">The sequence shown here is derived from an EMBL/GenBank/DDBJ whole genome shotgun (WGS) entry which is preliminary data.</text>
</comment>
<proteinExistence type="predicted"/>
<dbReference type="HOGENOM" id="CLU_3399528_0_0_1"/>
<name>A0A099NTY0_PICKU</name>
<organism evidence="1 2">
    <name type="scientific">Pichia kudriavzevii</name>
    <name type="common">Yeast</name>
    <name type="synonym">Issatchenkia orientalis</name>
    <dbReference type="NCBI Taxonomy" id="4909"/>
    <lineage>
        <taxon>Eukaryota</taxon>
        <taxon>Fungi</taxon>
        <taxon>Dikarya</taxon>
        <taxon>Ascomycota</taxon>
        <taxon>Saccharomycotina</taxon>
        <taxon>Pichiomycetes</taxon>
        <taxon>Pichiales</taxon>
        <taxon>Pichiaceae</taxon>
        <taxon>Pichia</taxon>
    </lineage>
</organism>
<protein>
    <submittedName>
        <fullName evidence="1">Uncharacterized protein</fullName>
    </submittedName>
</protein>
<accession>A0A099NTY0</accession>
<reference evidence="2" key="1">
    <citation type="journal article" date="2014" name="Microb. Cell Fact.">
        <title>Exploiting Issatchenkia orientalis SD108 for succinic acid production.</title>
        <authorList>
            <person name="Xiao H."/>
            <person name="Shao Z."/>
            <person name="Jiang Y."/>
            <person name="Dole S."/>
            <person name="Zhao H."/>
        </authorList>
    </citation>
    <scope>NUCLEOTIDE SEQUENCE [LARGE SCALE GENOMIC DNA]</scope>
    <source>
        <strain evidence="2">SD108</strain>
    </source>
</reference>
<dbReference type="Proteomes" id="UP000029867">
    <property type="component" value="Unassembled WGS sequence"/>
</dbReference>
<dbReference type="AlphaFoldDB" id="A0A099NTY0"/>
<sequence length="32" mass="3465">MATAGTSVSCLSNDDPAMRELLLERLHQSSCK</sequence>
<dbReference type="EMBL" id="JQFK01000657">
    <property type="protein sequence ID" value="KGK35424.1"/>
    <property type="molecule type" value="Genomic_DNA"/>
</dbReference>
<evidence type="ECO:0000313" key="2">
    <source>
        <dbReference type="Proteomes" id="UP000029867"/>
    </source>
</evidence>